<dbReference type="EMBL" id="BLXT01004716">
    <property type="protein sequence ID" value="GFO16795.1"/>
    <property type="molecule type" value="Genomic_DNA"/>
</dbReference>
<evidence type="ECO:0000313" key="1">
    <source>
        <dbReference type="EMBL" id="GFO16795.1"/>
    </source>
</evidence>
<protein>
    <recommendedName>
        <fullName evidence="3">VWFD domain-containing protein</fullName>
    </recommendedName>
</protein>
<name>A0AAV4B884_9GAST</name>
<dbReference type="AlphaFoldDB" id="A0AAV4B884"/>
<sequence length="439" mass="48932">MSVSAGEESLATATLSVILQTSIEVKNDPSVLTATKEMFQLPVSCRYLLTHFRSRYTPLVGSRCEVKVHGFNRKHKGKVYLYGIDIALRVSTPLSATPVGDISWRFLGTCTGGRYEFTERGSQSYVPDGPWPRSDLTYLYIPGANIFPRYDFYNNMIYVKYKDFSGQVDACGFNIRFRPSDTSLGKRQLQVPGVSVVIRTDGKFMMVQSAPGARGGVRTDILDSSLKSKKLNRNRPAINCYGLKSYHQSTWLESGGVRTDIMDSSLKSKKLNRNRPAINCYGLTSYHQNTWLESGTEWLSRTDVMGLQPDGRDLKDLAQDSNLHPPHFMLLRMFESNATQNQPGAAKACSAITDTVKSCTDTSARKAAIARCFFILKRSKFVRCYDKGYKGGRILSLFNECFSAICGGSEAQCRATRQKLEECAFGNIPNAEVLLADLC</sequence>
<organism evidence="1 2">
    <name type="scientific">Plakobranchus ocellatus</name>
    <dbReference type="NCBI Taxonomy" id="259542"/>
    <lineage>
        <taxon>Eukaryota</taxon>
        <taxon>Metazoa</taxon>
        <taxon>Spiralia</taxon>
        <taxon>Lophotrochozoa</taxon>
        <taxon>Mollusca</taxon>
        <taxon>Gastropoda</taxon>
        <taxon>Heterobranchia</taxon>
        <taxon>Euthyneura</taxon>
        <taxon>Panpulmonata</taxon>
        <taxon>Sacoglossa</taxon>
        <taxon>Placobranchoidea</taxon>
        <taxon>Plakobranchidae</taxon>
        <taxon>Plakobranchus</taxon>
    </lineage>
</organism>
<gene>
    <name evidence="1" type="ORF">PoB_004330000</name>
</gene>
<evidence type="ECO:0008006" key="3">
    <source>
        <dbReference type="Google" id="ProtNLM"/>
    </source>
</evidence>
<reference evidence="1 2" key="1">
    <citation type="journal article" date="2021" name="Elife">
        <title>Chloroplast acquisition without the gene transfer in kleptoplastic sea slugs, Plakobranchus ocellatus.</title>
        <authorList>
            <person name="Maeda T."/>
            <person name="Takahashi S."/>
            <person name="Yoshida T."/>
            <person name="Shimamura S."/>
            <person name="Takaki Y."/>
            <person name="Nagai Y."/>
            <person name="Toyoda A."/>
            <person name="Suzuki Y."/>
            <person name="Arimoto A."/>
            <person name="Ishii H."/>
            <person name="Satoh N."/>
            <person name="Nishiyama T."/>
            <person name="Hasebe M."/>
            <person name="Maruyama T."/>
            <person name="Minagawa J."/>
            <person name="Obokata J."/>
            <person name="Shigenobu S."/>
        </authorList>
    </citation>
    <scope>NUCLEOTIDE SEQUENCE [LARGE SCALE GENOMIC DNA]</scope>
</reference>
<keyword evidence="2" id="KW-1185">Reference proteome</keyword>
<dbReference type="Proteomes" id="UP000735302">
    <property type="component" value="Unassembled WGS sequence"/>
</dbReference>
<accession>A0AAV4B884</accession>
<comment type="caution">
    <text evidence="1">The sequence shown here is derived from an EMBL/GenBank/DDBJ whole genome shotgun (WGS) entry which is preliminary data.</text>
</comment>
<proteinExistence type="predicted"/>
<evidence type="ECO:0000313" key="2">
    <source>
        <dbReference type="Proteomes" id="UP000735302"/>
    </source>
</evidence>